<reference evidence="9" key="1">
    <citation type="journal article" date="2019" name="Int. J. Syst. Evol. Microbiol.">
        <title>The Global Catalogue of Microorganisms (GCM) 10K type strain sequencing project: providing services to taxonomists for standard genome sequencing and annotation.</title>
        <authorList>
            <consortium name="The Broad Institute Genomics Platform"/>
            <consortium name="The Broad Institute Genome Sequencing Center for Infectious Disease"/>
            <person name="Wu L."/>
            <person name="Ma J."/>
        </authorList>
    </citation>
    <scope>NUCLEOTIDE SEQUENCE [LARGE SCALE GENOMIC DNA]</scope>
    <source>
        <strain evidence="9">KCTC 23701</strain>
    </source>
</reference>
<accession>A0ABQ3GXN5</accession>
<dbReference type="PANTHER" id="PTHR23501">
    <property type="entry name" value="MAJOR FACILITATOR SUPERFAMILY"/>
    <property type="match status" value="1"/>
</dbReference>
<dbReference type="RefSeq" id="WP_189458311.1">
    <property type="nucleotide sequence ID" value="NZ_BMYO01000001.1"/>
</dbReference>
<sequence>MNTLPLLSRHPELGRARVYLFGLTAGCVTGVDFVASSMIGIAGAHIQGGVNAAPEEYLWAITVYAAAAVVANLVLGRIGTRITFRRYILLSLLVFCAGALLCASANNISELVLARAVQGLGGGGLFAAARIIAQLVSEPHERLPIFVGFGLGSFALTALAPWVSAELALNLGWRAIFLVQALVTVPLFAMVLTLFPRRREQPTTAQMGTLGWPAALAFGFGALLLLHGVEDFRLARIGLSGGETAALLAGAGLLVFAFRWLHNHPDPWLDVRRLGSRRYLVGLGFYSLYYLISGGWNYLVPSFLQAGLGFNFQTTGMVLSLAGGIGLIGVMLHTFSFRRIFRRRRVITAGFIVFALAATLLSVGAMPGASIPALMPAMMLQSLTTALIMVQVASMTYLDFEPEDFVHAYQLKNIMREVATALGTGMTSQWLQTDRAIARTDLVGRINVFDLQALAPDLPRTPDMLARLSLQIDQQATLIACDHLFVALAVICVAAAGVVLAQRALA</sequence>
<feature type="transmembrane region" description="Helical" evidence="6">
    <location>
        <begin position="484"/>
        <end position="505"/>
    </location>
</feature>
<dbReference type="Pfam" id="PF07690">
    <property type="entry name" value="MFS_1"/>
    <property type="match status" value="1"/>
</dbReference>
<keyword evidence="3 6" id="KW-0812">Transmembrane</keyword>
<comment type="subcellular location">
    <subcellularLocation>
        <location evidence="1">Endomembrane system</location>
        <topology evidence="1">Multi-pass membrane protein</topology>
    </subcellularLocation>
</comment>
<feature type="transmembrane region" description="Helical" evidence="6">
    <location>
        <begin position="112"/>
        <end position="133"/>
    </location>
</feature>
<dbReference type="InterPro" id="IPR020846">
    <property type="entry name" value="MFS_dom"/>
</dbReference>
<keyword evidence="4 6" id="KW-1133">Transmembrane helix</keyword>
<keyword evidence="9" id="KW-1185">Reference proteome</keyword>
<feature type="transmembrane region" description="Helical" evidence="6">
    <location>
        <begin position="145"/>
        <end position="163"/>
    </location>
</feature>
<feature type="transmembrane region" description="Helical" evidence="6">
    <location>
        <begin position="57"/>
        <end position="75"/>
    </location>
</feature>
<evidence type="ECO:0000313" key="8">
    <source>
        <dbReference type="EMBL" id="GHD55986.1"/>
    </source>
</evidence>
<feature type="transmembrane region" description="Helical" evidence="6">
    <location>
        <begin position="87"/>
        <end position="106"/>
    </location>
</feature>
<feature type="transmembrane region" description="Helical" evidence="6">
    <location>
        <begin position="235"/>
        <end position="258"/>
    </location>
</feature>
<evidence type="ECO:0000256" key="1">
    <source>
        <dbReference type="ARBA" id="ARBA00004127"/>
    </source>
</evidence>
<protein>
    <recommendedName>
        <fullName evidence="7">Major facilitator superfamily (MFS) profile domain-containing protein</fullName>
    </recommendedName>
</protein>
<dbReference type="Gene3D" id="1.20.1250.20">
    <property type="entry name" value="MFS general substrate transporter like domains"/>
    <property type="match status" value="1"/>
</dbReference>
<dbReference type="Proteomes" id="UP000604737">
    <property type="component" value="Unassembled WGS sequence"/>
</dbReference>
<evidence type="ECO:0000256" key="5">
    <source>
        <dbReference type="ARBA" id="ARBA00023136"/>
    </source>
</evidence>
<dbReference type="InterPro" id="IPR011701">
    <property type="entry name" value="MFS"/>
</dbReference>
<feature type="transmembrane region" description="Helical" evidence="6">
    <location>
        <begin position="175"/>
        <end position="195"/>
    </location>
</feature>
<proteinExistence type="predicted"/>
<dbReference type="EMBL" id="BMYO01000001">
    <property type="protein sequence ID" value="GHD55986.1"/>
    <property type="molecule type" value="Genomic_DNA"/>
</dbReference>
<evidence type="ECO:0000313" key="9">
    <source>
        <dbReference type="Proteomes" id="UP000604737"/>
    </source>
</evidence>
<evidence type="ECO:0000256" key="2">
    <source>
        <dbReference type="ARBA" id="ARBA00022448"/>
    </source>
</evidence>
<dbReference type="SUPFAM" id="SSF103473">
    <property type="entry name" value="MFS general substrate transporter"/>
    <property type="match status" value="1"/>
</dbReference>
<feature type="domain" description="Major facilitator superfamily (MFS) profile" evidence="7">
    <location>
        <begin position="18"/>
        <end position="506"/>
    </location>
</feature>
<organism evidence="8 9">
    <name type="scientific">Jeongeupia chitinilytica</name>
    <dbReference type="NCBI Taxonomy" id="1041641"/>
    <lineage>
        <taxon>Bacteria</taxon>
        <taxon>Pseudomonadati</taxon>
        <taxon>Pseudomonadota</taxon>
        <taxon>Betaproteobacteria</taxon>
        <taxon>Neisseriales</taxon>
        <taxon>Chitinibacteraceae</taxon>
        <taxon>Jeongeupia</taxon>
    </lineage>
</organism>
<keyword evidence="5 6" id="KW-0472">Membrane</keyword>
<feature type="transmembrane region" description="Helical" evidence="6">
    <location>
        <begin position="279"/>
        <end position="300"/>
    </location>
</feature>
<feature type="transmembrane region" description="Helical" evidence="6">
    <location>
        <begin position="346"/>
        <end position="366"/>
    </location>
</feature>
<evidence type="ECO:0000256" key="3">
    <source>
        <dbReference type="ARBA" id="ARBA00022692"/>
    </source>
</evidence>
<feature type="transmembrane region" description="Helical" evidence="6">
    <location>
        <begin position="312"/>
        <end position="334"/>
    </location>
</feature>
<dbReference type="InterPro" id="IPR036259">
    <property type="entry name" value="MFS_trans_sf"/>
</dbReference>
<gene>
    <name evidence="8" type="ORF">GCM10007350_02270</name>
</gene>
<keyword evidence="2" id="KW-0813">Transport</keyword>
<evidence type="ECO:0000259" key="7">
    <source>
        <dbReference type="PROSITE" id="PS50850"/>
    </source>
</evidence>
<evidence type="ECO:0000256" key="4">
    <source>
        <dbReference type="ARBA" id="ARBA00022989"/>
    </source>
</evidence>
<dbReference type="Gene3D" id="1.20.1720.10">
    <property type="entry name" value="Multidrug resistance protein D"/>
    <property type="match status" value="1"/>
</dbReference>
<dbReference type="PROSITE" id="PS50850">
    <property type="entry name" value="MFS"/>
    <property type="match status" value="1"/>
</dbReference>
<dbReference type="PANTHER" id="PTHR23501:SF191">
    <property type="entry name" value="VACUOLAR BASIC AMINO ACID TRANSPORTER 4"/>
    <property type="match status" value="1"/>
</dbReference>
<feature type="transmembrane region" description="Helical" evidence="6">
    <location>
        <begin position="207"/>
        <end position="229"/>
    </location>
</feature>
<evidence type="ECO:0000256" key="6">
    <source>
        <dbReference type="SAM" id="Phobius"/>
    </source>
</evidence>
<comment type="caution">
    <text evidence="8">The sequence shown here is derived from an EMBL/GenBank/DDBJ whole genome shotgun (WGS) entry which is preliminary data.</text>
</comment>
<name>A0ABQ3GXN5_9NEIS</name>
<feature type="transmembrane region" description="Helical" evidence="6">
    <location>
        <begin position="20"/>
        <end position="45"/>
    </location>
</feature>